<feature type="domain" description="GOLD" evidence="8">
    <location>
        <begin position="34"/>
        <end position="91"/>
    </location>
</feature>
<name>A0AAE1SVU3_9SOLA</name>
<dbReference type="PANTHER" id="PTHR22811">
    <property type="entry name" value="TRANSMEMBRANE EMP24 DOMAIN-CONTAINING PROTEIN"/>
    <property type="match status" value="1"/>
</dbReference>
<comment type="similarity">
    <text evidence="2">Belongs to the EMP24/GP25L family.</text>
</comment>
<dbReference type="GO" id="GO:0016020">
    <property type="term" value="C:membrane"/>
    <property type="evidence" value="ECO:0007669"/>
    <property type="project" value="UniProtKB-SubCell"/>
</dbReference>
<gene>
    <name evidence="9" type="ORF">RND71_003411</name>
</gene>
<evidence type="ECO:0000313" key="9">
    <source>
        <dbReference type="EMBL" id="KAK4377115.1"/>
    </source>
</evidence>
<evidence type="ECO:0000256" key="2">
    <source>
        <dbReference type="ARBA" id="ARBA00007104"/>
    </source>
</evidence>
<organism evidence="9 10">
    <name type="scientific">Anisodus tanguticus</name>
    <dbReference type="NCBI Taxonomy" id="243964"/>
    <lineage>
        <taxon>Eukaryota</taxon>
        <taxon>Viridiplantae</taxon>
        <taxon>Streptophyta</taxon>
        <taxon>Embryophyta</taxon>
        <taxon>Tracheophyta</taxon>
        <taxon>Spermatophyta</taxon>
        <taxon>Magnoliopsida</taxon>
        <taxon>eudicotyledons</taxon>
        <taxon>Gunneridae</taxon>
        <taxon>Pentapetalae</taxon>
        <taxon>asterids</taxon>
        <taxon>lamiids</taxon>
        <taxon>Solanales</taxon>
        <taxon>Solanaceae</taxon>
        <taxon>Solanoideae</taxon>
        <taxon>Hyoscyameae</taxon>
        <taxon>Anisodus</taxon>
    </lineage>
</organism>
<evidence type="ECO:0000256" key="6">
    <source>
        <dbReference type="ARBA" id="ARBA00023136"/>
    </source>
</evidence>
<protein>
    <recommendedName>
        <fullName evidence="8">GOLD domain-containing protein</fullName>
    </recommendedName>
</protein>
<keyword evidence="4" id="KW-0732">Signal</keyword>
<proteinExistence type="inferred from homology"/>
<dbReference type="InterPro" id="IPR009038">
    <property type="entry name" value="GOLD_dom"/>
</dbReference>
<dbReference type="AlphaFoldDB" id="A0AAE1SVU3"/>
<evidence type="ECO:0000256" key="5">
    <source>
        <dbReference type="ARBA" id="ARBA00022989"/>
    </source>
</evidence>
<keyword evidence="6 7" id="KW-0472">Membrane</keyword>
<evidence type="ECO:0000259" key="8">
    <source>
        <dbReference type="Pfam" id="PF01105"/>
    </source>
</evidence>
<keyword evidence="5 7" id="KW-1133">Transmembrane helix</keyword>
<reference evidence="9" key="1">
    <citation type="submission" date="2023-12" db="EMBL/GenBank/DDBJ databases">
        <title>Genome assembly of Anisodus tanguticus.</title>
        <authorList>
            <person name="Wang Y.-J."/>
        </authorList>
    </citation>
    <scope>NUCLEOTIDE SEQUENCE</scope>
    <source>
        <strain evidence="9">KB-2021</strain>
        <tissue evidence="9">Leaf</tissue>
    </source>
</reference>
<feature type="transmembrane region" description="Helical" evidence="7">
    <location>
        <begin position="12"/>
        <end position="28"/>
    </location>
</feature>
<sequence length="104" mass="11998">MKNKRLMIRFKVLRVWIVLKIILMMFWAENDMGIALELRKLEGAVEAIHENLIYLKSRESEMRSVSETTNARVSWFSIISLGVSSANIVLEAIFPKEKANLGFL</sequence>
<evidence type="ECO:0000256" key="4">
    <source>
        <dbReference type="ARBA" id="ARBA00022729"/>
    </source>
</evidence>
<comment type="caution">
    <text evidence="9">The sequence shown here is derived from an EMBL/GenBank/DDBJ whole genome shotgun (WGS) entry which is preliminary data.</text>
</comment>
<evidence type="ECO:0000256" key="1">
    <source>
        <dbReference type="ARBA" id="ARBA00004479"/>
    </source>
</evidence>
<keyword evidence="10" id="KW-1185">Reference proteome</keyword>
<accession>A0AAE1SVU3</accession>
<keyword evidence="3 7" id="KW-0812">Transmembrane</keyword>
<dbReference type="Pfam" id="PF01105">
    <property type="entry name" value="EMP24_GP25L"/>
    <property type="match status" value="1"/>
</dbReference>
<evidence type="ECO:0000256" key="7">
    <source>
        <dbReference type="SAM" id="Phobius"/>
    </source>
</evidence>
<dbReference type="EMBL" id="JAVYJV010000002">
    <property type="protein sequence ID" value="KAK4377115.1"/>
    <property type="molecule type" value="Genomic_DNA"/>
</dbReference>
<comment type="subcellular location">
    <subcellularLocation>
        <location evidence="1">Membrane</location>
        <topology evidence="1">Single-pass type I membrane protein</topology>
    </subcellularLocation>
</comment>
<evidence type="ECO:0000313" key="10">
    <source>
        <dbReference type="Proteomes" id="UP001291623"/>
    </source>
</evidence>
<dbReference type="Proteomes" id="UP001291623">
    <property type="component" value="Unassembled WGS sequence"/>
</dbReference>
<evidence type="ECO:0000256" key="3">
    <source>
        <dbReference type="ARBA" id="ARBA00022692"/>
    </source>
</evidence>
<dbReference type="InterPro" id="IPR015720">
    <property type="entry name" value="Emp24-like"/>
</dbReference>